<keyword evidence="5 7" id="KW-1133">Transmembrane helix</keyword>
<feature type="transmembrane region" description="Helical" evidence="7">
    <location>
        <begin position="200"/>
        <end position="219"/>
    </location>
</feature>
<keyword evidence="4 7" id="KW-0812">Transmembrane</keyword>
<dbReference type="PANTHER" id="PTHR43337:SF1">
    <property type="entry name" value="XANTHINE_URACIL PERMEASE C887.17-RELATED"/>
    <property type="match status" value="1"/>
</dbReference>
<feature type="transmembrane region" description="Helical" evidence="7">
    <location>
        <begin position="435"/>
        <end position="461"/>
    </location>
</feature>
<comment type="subcellular location">
    <subcellularLocation>
        <location evidence="1">Endomembrane system</location>
        <topology evidence="1">Multi-pass membrane protein</topology>
    </subcellularLocation>
</comment>
<evidence type="ECO:0000256" key="3">
    <source>
        <dbReference type="ARBA" id="ARBA00022448"/>
    </source>
</evidence>
<evidence type="ECO:0000256" key="5">
    <source>
        <dbReference type="ARBA" id="ARBA00022989"/>
    </source>
</evidence>
<feature type="transmembrane region" description="Helical" evidence="7">
    <location>
        <begin position="159"/>
        <end position="180"/>
    </location>
</feature>
<evidence type="ECO:0000313" key="9">
    <source>
        <dbReference type="Proteomes" id="UP001589793"/>
    </source>
</evidence>
<feature type="transmembrane region" description="Helical" evidence="7">
    <location>
        <begin position="125"/>
        <end position="147"/>
    </location>
</feature>
<reference evidence="8 9" key="1">
    <citation type="submission" date="2024-09" db="EMBL/GenBank/DDBJ databases">
        <authorList>
            <person name="Sun Q."/>
            <person name="Mori K."/>
        </authorList>
    </citation>
    <scope>NUCLEOTIDE SEQUENCE [LARGE SCALE GENOMIC DNA]</scope>
    <source>
        <strain evidence="8 9">CICC 10874</strain>
    </source>
</reference>
<proteinExistence type="inferred from homology"/>
<dbReference type="Proteomes" id="UP001589793">
    <property type="component" value="Unassembled WGS sequence"/>
</dbReference>
<feature type="transmembrane region" description="Helical" evidence="7">
    <location>
        <begin position="100"/>
        <end position="119"/>
    </location>
</feature>
<gene>
    <name evidence="8" type="ORF">ACFFF6_19770</name>
</gene>
<protein>
    <submittedName>
        <fullName evidence="8">NCS2 family permease</fullName>
    </submittedName>
</protein>
<evidence type="ECO:0000313" key="8">
    <source>
        <dbReference type="EMBL" id="MFC0676190.1"/>
    </source>
</evidence>
<comment type="similarity">
    <text evidence="2">Belongs to the nucleobase:cation symporter-2 (NCS2) (TC 2.A.40) family. Azg-like subfamily.</text>
</comment>
<dbReference type="PANTHER" id="PTHR43337">
    <property type="entry name" value="XANTHINE/URACIL PERMEASE C887.17-RELATED"/>
    <property type="match status" value="1"/>
</dbReference>
<comment type="caution">
    <text evidence="8">The sequence shown here is derived from an EMBL/GenBank/DDBJ whole genome shotgun (WGS) entry which is preliminary data.</text>
</comment>
<evidence type="ECO:0000256" key="1">
    <source>
        <dbReference type="ARBA" id="ARBA00004127"/>
    </source>
</evidence>
<evidence type="ECO:0000256" key="7">
    <source>
        <dbReference type="SAM" id="Phobius"/>
    </source>
</evidence>
<dbReference type="Pfam" id="PF00860">
    <property type="entry name" value="Xan_ur_permease"/>
    <property type="match status" value="1"/>
</dbReference>
<name>A0ABV6RGS9_9MICO</name>
<keyword evidence="9" id="KW-1185">Reference proteome</keyword>
<dbReference type="RefSeq" id="WP_376983243.1">
    <property type="nucleotide sequence ID" value="NZ_JBHLSV010000047.1"/>
</dbReference>
<dbReference type="EMBL" id="JBHLSV010000047">
    <property type="protein sequence ID" value="MFC0676190.1"/>
    <property type="molecule type" value="Genomic_DNA"/>
</dbReference>
<feature type="transmembrane region" description="Helical" evidence="7">
    <location>
        <begin position="76"/>
        <end position="93"/>
    </location>
</feature>
<feature type="transmembrane region" description="Helical" evidence="7">
    <location>
        <begin position="341"/>
        <end position="358"/>
    </location>
</feature>
<sequence length="496" mass="51171">MPTAPSQPAAKTGAPLSALDRYFHITARGSTVAREVRGGLVTFFAMCYIVVLNPLIIGTVPDSTGSYLGGGAEPNIPAVAAGTALVAGVLTIFMGAWAKFPLALAAGLGLNAYVAYSIVPLPGMTWGGAMGLILLEGVIILVLVLTGFRRAVFAAVPPFMKTAIGVGLGLFIAFIGLFNARFVTSAQGTPVQLGNEGSLSGWPTAVFVFGLLLMLLLWVRKVPGAILIAIIAGTLLATLLERVLGLGAWRAASEGDPGNPGGWSMNVPALEGSPIQLPDFATLFTVDPLGGVAAAGVIGASVIVFSLLLADFFDTMGTMVGVGSEAGLVDESGEIPHSQRILVADSVAAIAGGVGGVSSNTSYVESTAGVAEGARTGLAAIVTGVAFLLTTFLAPLVEMVPYEAATPALVMVGFLMMTQVNAIDFSDMEKAIPAFLTIILMPFAYSITVGMGAGFITYVLIRVVRGKAREVHWLMYVVAVLFVLYFLRGGIEGLLL</sequence>
<evidence type="ECO:0000256" key="6">
    <source>
        <dbReference type="ARBA" id="ARBA00023136"/>
    </source>
</evidence>
<dbReference type="InterPro" id="IPR045018">
    <property type="entry name" value="Azg-like"/>
</dbReference>
<organism evidence="8 9">
    <name type="scientific">Brachybacterium hainanense</name>
    <dbReference type="NCBI Taxonomy" id="1541174"/>
    <lineage>
        <taxon>Bacteria</taxon>
        <taxon>Bacillati</taxon>
        <taxon>Actinomycetota</taxon>
        <taxon>Actinomycetes</taxon>
        <taxon>Micrococcales</taxon>
        <taxon>Dermabacteraceae</taxon>
        <taxon>Brachybacterium</taxon>
    </lineage>
</organism>
<evidence type="ECO:0000256" key="4">
    <source>
        <dbReference type="ARBA" id="ARBA00022692"/>
    </source>
</evidence>
<evidence type="ECO:0000256" key="2">
    <source>
        <dbReference type="ARBA" id="ARBA00005697"/>
    </source>
</evidence>
<accession>A0ABV6RGS9</accession>
<feature type="transmembrane region" description="Helical" evidence="7">
    <location>
        <begin position="404"/>
        <end position="423"/>
    </location>
</feature>
<keyword evidence="3" id="KW-0813">Transport</keyword>
<feature type="transmembrane region" description="Helical" evidence="7">
    <location>
        <begin position="226"/>
        <end position="249"/>
    </location>
</feature>
<dbReference type="InterPro" id="IPR006043">
    <property type="entry name" value="NCS2"/>
</dbReference>
<keyword evidence="6 7" id="KW-0472">Membrane</keyword>
<feature type="transmembrane region" description="Helical" evidence="7">
    <location>
        <begin position="378"/>
        <end position="397"/>
    </location>
</feature>
<feature type="transmembrane region" description="Helical" evidence="7">
    <location>
        <begin position="289"/>
        <end position="310"/>
    </location>
</feature>
<feature type="transmembrane region" description="Helical" evidence="7">
    <location>
        <begin position="38"/>
        <end position="56"/>
    </location>
</feature>
<feature type="transmembrane region" description="Helical" evidence="7">
    <location>
        <begin position="473"/>
        <end position="491"/>
    </location>
</feature>